<evidence type="ECO:0000313" key="2">
    <source>
        <dbReference type="Proteomes" id="UP000295375"/>
    </source>
</evidence>
<proteinExistence type="predicted"/>
<dbReference type="Proteomes" id="UP000295375">
    <property type="component" value="Unassembled WGS sequence"/>
</dbReference>
<dbReference type="RefSeq" id="WP_162848233.1">
    <property type="nucleotide sequence ID" value="NZ_CP037953.1"/>
</dbReference>
<gene>
    <name evidence="1" type="ORF">EV696_13316</name>
</gene>
<dbReference type="EMBL" id="SNYM01000033">
    <property type="protein sequence ID" value="TDQ43054.1"/>
    <property type="molecule type" value="Genomic_DNA"/>
</dbReference>
<organism evidence="1 2">
    <name type="scientific">Permianibacter aggregans</name>
    <dbReference type="NCBI Taxonomy" id="1510150"/>
    <lineage>
        <taxon>Bacteria</taxon>
        <taxon>Pseudomonadati</taxon>
        <taxon>Pseudomonadota</taxon>
        <taxon>Gammaproteobacteria</taxon>
        <taxon>Pseudomonadales</taxon>
        <taxon>Pseudomonadaceae</taxon>
        <taxon>Permianibacter</taxon>
    </lineage>
</organism>
<name>A0A4R6UIQ1_9GAMM</name>
<protein>
    <recommendedName>
        <fullName evidence="3">Guanylate cyclase domain-containing protein</fullName>
    </recommendedName>
</protein>
<accession>A0A4R6UIQ1</accession>
<keyword evidence="2" id="KW-1185">Reference proteome</keyword>
<comment type="caution">
    <text evidence="1">The sequence shown here is derived from an EMBL/GenBank/DDBJ whole genome shotgun (WGS) entry which is preliminary data.</text>
</comment>
<evidence type="ECO:0000313" key="1">
    <source>
        <dbReference type="EMBL" id="TDQ43054.1"/>
    </source>
</evidence>
<dbReference type="AlphaFoldDB" id="A0A4R6UIQ1"/>
<sequence length="280" mass="32408">MTSRNPYQTANQEPSLKRSVLAYIDILGFSDMIKMSTHLETHEEELKNFYKALMSGRHWLQENQLTPTTLSLFSKDLFTLKVFTDNIIVGWPVHDDGEAELAQAFFRLGAFQLQLVNQGYFLRGAISVGDAYIDEFAVFGNALIEAYEGESKLARDPRIILSPSAIKMVKSHLRYYAEERIAPHVSDVLQDTDGQWFLNYLACILWAVDEEGPFYAELELHKQAVERKLQEYKDAPSIWSKYAWAASYHNYFCESHPEHFNDKHKIEIELFRSKPRKIVS</sequence>
<evidence type="ECO:0008006" key="3">
    <source>
        <dbReference type="Google" id="ProtNLM"/>
    </source>
</evidence>
<reference evidence="1 2" key="1">
    <citation type="submission" date="2019-03" db="EMBL/GenBank/DDBJ databases">
        <title>Genomic Encyclopedia of Type Strains, Phase IV (KMG-IV): sequencing the most valuable type-strain genomes for metagenomic binning, comparative biology and taxonomic classification.</title>
        <authorList>
            <person name="Goeker M."/>
        </authorList>
    </citation>
    <scope>NUCLEOTIDE SEQUENCE [LARGE SCALE GENOMIC DNA]</scope>
    <source>
        <strain evidence="1 2">DSM 103792</strain>
    </source>
</reference>